<name>S9SSW0_PAEAL</name>
<protein>
    <submittedName>
        <fullName evidence="1">Uncharacterized protein</fullName>
    </submittedName>
</protein>
<dbReference type="RefSeq" id="WP_021259521.1">
    <property type="nucleotide sequence ID" value="NZ_ATMT01000044.1"/>
</dbReference>
<reference evidence="1 2" key="1">
    <citation type="submission" date="2013-05" db="EMBL/GenBank/DDBJ databases">
        <authorList>
            <person name="Strain E.A."/>
            <person name="Brown E."/>
            <person name="Allard M.W."/>
            <person name="Luo Y.L."/>
        </authorList>
    </citation>
    <scope>NUCLEOTIDE SEQUENCE [LARGE SCALE GENOMIC DNA]</scope>
    <source>
        <strain evidence="1 2">TS-15</strain>
    </source>
</reference>
<accession>S9SSW0</accession>
<evidence type="ECO:0000313" key="2">
    <source>
        <dbReference type="Proteomes" id="UP000015344"/>
    </source>
</evidence>
<sequence length="203" mass="23226">MCIIDSAPEFRLAILLGKVFTDGRGWRNPETKESLVRFLLTLNKGMEMAASKIPQDVRVANRNLSKALDFYSSIDRWDLPNRFRVQDIDPVLFAHQIIDIKQYNAWEDQHLTPEQKSEIAKLIYEKFKDDTDIATQNYFFVVEHTSEGVDALAGAIGSRKGKGFVCDHNPQLHRKPQGISKGFKNIYDAFVLGTLPIRRENDV</sequence>
<evidence type="ECO:0000313" key="1">
    <source>
        <dbReference type="EMBL" id="EPY07233.1"/>
    </source>
</evidence>
<dbReference type="Proteomes" id="UP000015344">
    <property type="component" value="Unassembled WGS sequence"/>
</dbReference>
<gene>
    <name evidence="1" type="ORF">PAALTS15_10574</name>
</gene>
<dbReference type="AlphaFoldDB" id="S9SSW0"/>
<comment type="caution">
    <text evidence="1">The sequence shown here is derived from an EMBL/GenBank/DDBJ whole genome shotgun (WGS) entry which is preliminary data.</text>
</comment>
<dbReference type="PATRIC" id="fig|1117108.3.peg.2195"/>
<dbReference type="EMBL" id="ATMT01000044">
    <property type="protein sequence ID" value="EPY07233.1"/>
    <property type="molecule type" value="Genomic_DNA"/>
</dbReference>
<proteinExistence type="predicted"/>
<organism evidence="1 2">
    <name type="scientific">Paenibacillus alvei TS-15</name>
    <dbReference type="NCBI Taxonomy" id="1117108"/>
    <lineage>
        <taxon>Bacteria</taxon>
        <taxon>Bacillati</taxon>
        <taxon>Bacillota</taxon>
        <taxon>Bacilli</taxon>
        <taxon>Bacillales</taxon>
        <taxon>Paenibacillaceae</taxon>
        <taxon>Paenibacillus</taxon>
    </lineage>
</organism>